<gene>
    <name evidence="3" type="primary">ORF98488</name>
    <name evidence="4" type="synonym">ORF98493</name>
</gene>
<feature type="region of interest" description="Disordered" evidence="2">
    <location>
        <begin position="330"/>
        <end position="436"/>
    </location>
</feature>
<feature type="compositionally biased region" description="Polar residues" evidence="2">
    <location>
        <begin position="376"/>
        <end position="400"/>
    </location>
</feature>
<evidence type="ECO:0000313" key="4">
    <source>
        <dbReference type="EMBL" id="CEK76106.1"/>
    </source>
</evidence>
<evidence type="ECO:0000256" key="2">
    <source>
        <dbReference type="SAM" id="MobiDB-lite"/>
    </source>
</evidence>
<feature type="compositionally biased region" description="Low complexity" evidence="2">
    <location>
        <begin position="416"/>
        <end position="435"/>
    </location>
</feature>
<reference evidence="3" key="1">
    <citation type="submission" date="2014-12" db="EMBL/GenBank/DDBJ databases">
        <title>Insight into the proteome of Arion vulgaris.</title>
        <authorList>
            <person name="Aradska J."/>
            <person name="Bulat T."/>
            <person name="Smidak R."/>
            <person name="Sarate P."/>
            <person name="Gangsoo J."/>
            <person name="Sialana F."/>
            <person name="Bilban M."/>
            <person name="Lubec G."/>
        </authorList>
    </citation>
    <scope>NUCLEOTIDE SEQUENCE</scope>
    <source>
        <tissue evidence="3">Skin</tissue>
    </source>
</reference>
<dbReference type="EMBL" id="HACG01029241">
    <property type="protein sequence ID" value="CEK76106.1"/>
    <property type="molecule type" value="Transcribed_RNA"/>
</dbReference>
<dbReference type="EMBL" id="HACG01029240">
    <property type="protein sequence ID" value="CEK76105.1"/>
    <property type="molecule type" value="Transcribed_RNA"/>
</dbReference>
<dbReference type="AlphaFoldDB" id="A0A0B7A804"/>
<protein>
    <submittedName>
        <fullName evidence="3">Uncharacterized protein</fullName>
    </submittedName>
</protein>
<proteinExistence type="predicted"/>
<organism evidence="3">
    <name type="scientific">Arion vulgaris</name>
    <dbReference type="NCBI Taxonomy" id="1028688"/>
    <lineage>
        <taxon>Eukaryota</taxon>
        <taxon>Metazoa</taxon>
        <taxon>Spiralia</taxon>
        <taxon>Lophotrochozoa</taxon>
        <taxon>Mollusca</taxon>
        <taxon>Gastropoda</taxon>
        <taxon>Heterobranchia</taxon>
        <taxon>Euthyneura</taxon>
        <taxon>Panpulmonata</taxon>
        <taxon>Eupulmonata</taxon>
        <taxon>Stylommatophora</taxon>
        <taxon>Helicina</taxon>
        <taxon>Arionoidea</taxon>
        <taxon>Arionidae</taxon>
        <taxon>Arion</taxon>
    </lineage>
</organism>
<feature type="non-terminal residue" evidence="3">
    <location>
        <position position="508"/>
    </location>
</feature>
<feature type="compositionally biased region" description="Pro residues" evidence="2">
    <location>
        <begin position="405"/>
        <end position="415"/>
    </location>
</feature>
<sequence>MRRSWFLSLSSLSTLITSPLLLLQSTKHGHWRAQIPSWLVLFAVTTYLLAPVSAVDHSVLHHAVQRQDFPEIVAGPVVVSDGNQNNPAIFQRQEQVSGGIKRNVDINDDGGKQVKVNQHQFGWRDVENERGTLNDDMKQVDILQAQEVERRRADIMDEKVKQEQKRLVEVQQEGNRNLEVEHEHLQQNQPVKISKTKPVNVVHNMLGMWAQGHHDQKPDVNFNKPDTISNNDNNNQHRDINNIINNNISRSNNSLVNDAVVVDFKQEPTARSLNIPAWKGDSNQDLVNQFNKFESGNNPQVANKETDLKLPIAPSIYSNDVFEKQKRETNNGNFLNRNINPFLSNTGQPNEGNNKDKQNSVWLKDDLNKVNEDTHSGNNNANPQYISNNNNQKIGNEFSNQQPPQQQPQQPPQQPPQQQQQYQQYPHPQQQQQQQEIGGINISWDWDDFSIMFNSYGAAEMKVRRTPHGTTGEPWPLPQYYSKRNDKIFKISKDLALIPVGVKCDILE</sequence>
<feature type="compositionally biased region" description="Polar residues" evidence="2">
    <location>
        <begin position="330"/>
        <end position="352"/>
    </location>
</feature>
<evidence type="ECO:0000256" key="1">
    <source>
        <dbReference type="SAM" id="Coils"/>
    </source>
</evidence>
<accession>A0A0B7A804</accession>
<name>A0A0B7A804_9EUPU</name>
<feature type="coiled-coil region" evidence="1">
    <location>
        <begin position="145"/>
        <end position="188"/>
    </location>
</feature>
<evidence type="ECO:0000313" key="3">
    <source>
        <dbReference type="EMBL" id="CEK76105.1"/>
    </source>
</evidence>
<keyword evidence="1" id="KW-0175">Coiled coil</keyword>
<feature type="compositionally biased region" description="Basic and acidic residues" evidence="2">
    <location>
        <begin position="353"/>
        <end position="375"/>
    </location>
</feature>